<accession>A0A3L7ISP2</accession>
<keyword evidence="1" id="KW-0805">Transcription regulation</keyword>
<dbReference type="PRINTS" id="PR00598">
    <property type="entry name" value="HTHMARR"/>
</dbReference>
<evidence type="ECO:0000313" key="5">
    <source>
        <dbReference type="EMBL" id="RLQ81159.1"/>
    </source>
</evidence>
<dbReference type="PANTHER" id="PTHR33164:SF57">
    <property type="entry name" value="MARR-FAMILY TRANSCRIPTIONAL REGULATOR"/>
    <property type="match status" value="1"/>
</dbReference>
<dbReference type="InterPro" id="IPR036390">
    <property type="entry name" value="WH_DNA-bd_sf"/>
</dbReference>
<dbReference type="SMART" id="SM00347">
    <property type="entry name" value="HTH_MARR"/>
    <property type="match status" value="1"/>
</dbReference>
<dbReference type="GO" id="GO:0006950">
    <property type="term" value="P:response to stress"/>
    <property type="evidence" value="ECO:0007669"/>
    <property type="project" value="TreeGrafter"/>
</dbReference>
<dbReference type="Pfam" id="PF12802">
    <property type="entry name" value="MarR_2"/>
    <property type="match status" value="1"/>
</dbReference>
<dbReference type="PROSITE" id="PS50995">
    <property type="entry name" value="HTH_MARR_2"/>
    <property type="match status" value="1"/>
</dbReference>
<sequence>MTHTPAEPAPDLDRHAAAIANVETSMGAMSRKIHFILKEAAAAIDPSLPPAGFRLLRLIERCGSIQASVAADSLAVDRSVISRQIRQLEELGLVETRTDPSDGRARFLVLTEEGTRRMRSVNPTSRTIMHPLLKDWEVEELEAFAAQIDRLNEALESGLGSFVTQENS</sequence>
<proteinExistence type="predicted"/>
<reference evidence="5 6" key="1">
    <citation type="submission" date="2018-10" db="EMBL/GenBank/DDBJ databases">
        <authorList>
            <person name="Li J."/>
        </authorList>
    </citation>
    <scope>NUCLEOTIDE SEQUENCE [LARGE SCALE GENOMIC DNA]</scope>
    <source>
        <strain evidence="5 6">ZD1-4</strain>
    </source>
</reference>
<dbReference type="GO" id="GO:0003700">
    <property type="term" value="F:DNA-binding transcription factor activity"/>
    <property type="evidence" value="ECO:0007669"/>
    <property type="project" value="InterPro"/>
</dbReference>
<dbReference type="InterPro" id="IPR000835">
    <property type="entry name" value="HTH_MarR-typ"/>
</dbReference>
<evidence type="ECO:0000256" key="3">
    <source>
        <dbReference type="ARBA" id="ARBA00023163"/>
    </source>
</evidence>
<dbReference type="OrthoDB" id="9154853at2"/>
<evidence type="ECO:0000259" key="4">
    <source>
        <dbReference type="PROSITE" id="PS50995"/>
    </source>
</evidence>
<evidence type="ECO:0000256" key="2">
    <source>
        <dbReference type="ARBA" id="ARBA00023125"/>
    </source>
</evidence>
<dbReference type="PROSITE" id="PS01117">
    <property type="entry name" value="HTH_MARR_1"/>
    <property type="match status" value="1"/>
</dbReference>
<keyword evidence="3" id="KW-0804">Transcription</keyword>
<evidence type="ECO:0000313" key="6">
    <source>
        <dbReference type="Proteomes" id="UP000282460"/>
    </source>
</evidence>
<dbReference type="InterPro" id="IPR023187">
    <property type="entry name" value="Tscrpt_reg_MarR-type_CS"/>
</dbReference>
<keyword evidence="6" id="KW-1185">Reference proteome</keyword>
<dbReference type="AlphaFoldDB" id="A0A3L7ISP2"/>
<dbReference type="RefSeq" id="WP_121660633.1">
    <property type="nucleotide sequence ID" value="NZ_BMEK01000004.1"/>
</dbReference>
<organism evidence="5 6">
    <name type="scientific">Mycetocola zhadangensis</name>
    <dbReference type="NCBI Taxonomy" id="1164595"/>
    <lineage>
        <taxon>Bacteria</taxon>
        <taxon>Bacillati</taxon>
        <taxon>Actinomycetota</taxon>
        <taxon>Actinomycetes</taxon>
        <taxon>Micrococcales</taxon>
        <taxon>Microbacteriaceae</taxon>
        <taxon>Mycetocola</taxon>
    </lineage>
</organism>
<name>A0A3L7ISP2_9MICO</name>
<dbReference type="EMBL" id="RCWJ01000005">
    <property type="protein sequence ID" value="RLQ81159.1"/>
    <property type="molecule type" value="Genomic_DNA"/>
</dbReference>
<comment type="caution">
    <text evidence="5">The sequence shown here is derived from an EMBL/GenBank/DDBJ whole genome shotgun (WGS) entry which is preliminary data.</text>
</comment>
<gene>
    <name evidence="5" type="ORF">D9V28_15600</name>
</gene>
<protein>
    <submittedName>
        <fullName evidence="5">MarR family transcriptional regulator</fullName>
    </submittedName>
</protein>
<dbReference type="GO" id="GO:0003677">
    <property type="term" value="F:DNA binding"/>
    <property type="evidence" value="ECO:0007669"/>
    <property type="project" value="UniProtKB-KW"/>
</dbReference>
<dbReference type="SUPFAM" id="SSF46785">
    <property type="entry name" value="Winged helix' DNA-binding domain"/>
    <property type="match status" value="1"/>
</dbReference>
<feature type="domain" description="HTH marR-type" evidence="4">
    <location>
        <begin position="19"/>
        <end position="153"/>
    </location>
</feature>
<dbReference type="PANTHER" id="PTHR33164">
    <property type="entry name" value="TRANSCRIPTIONAL REGULATOR, MARR FAMILY"/>
    <property type="match status" value="1"/>
</dbReference>
<dbReference type="InterPro" id="IPR039422">
    <property type="entry name" value="MarR/SlyA-like"/>
</dbReference>
<keyword evidence="2" id="KW-0238">DNA-binding</keyword>
<dbReference type="InterPro" id="IPR036388">
    <property type="entry name" value="WH-like_DNA-bd_sf"/>
</dbReference>
<dbReference type="Proteomes" id="UP000282460">
    <property type="component" value="Unassembled WGS sequence"/>
</dbReference>
<dbReference type="Gene3D" id="1.10.10.10">
    <property type="entry name" value="Winged helix-like DNA-binding domain superfamily/Winged helix DNA-binding domain"/>
    <property type="match status" value="1"/>
</dbReference>
<evidence type="ECO:0000256" key="1">
    <source>
        <dbReference type="ARBA" id="ARBA00023015"/>
    </source>
</evidence>